<accession>A0ACA9UT82</accession>
<proteinExistence type="predicted"/>
<evidence type="ECO:0000313" key="1">
    <source>
        <dbReference type="EMBL" id="CAG9956696.1"/>
    </source>
</evidence>
<reference evidence="1" key="1">
    <citation type="submission" date="2020-04" db="EMBL/GenBank/DDBJ databases">
        <authorList>
            <person name="Broberg M."/>
        </authorList>
    </citation>
    <scope>NUCLEOTIDE SEQUENCE</scope>
</reference>
<protein>
    <submittedName>
        <fullName evidence="1">Uncharacterized protein</fullName>
    </submittedName>
</protein>
<name>A0ACA9UT82_BIOOC</name>
<sequence length="518" mass="55914">MAADHSSIVLGETQPLTIASWARYVPGPSPEFRYKKITGRYARSGIITSGAIALFLSGYNLPLMGSITSVPSYLKTIGLTTSTSGERLLIGFIGALYFVGVMLGALISGWLSDKVGRRRALICASVWGCIIVPIFAASQNLGWVISTRILNGVATGAFDSIGLNWCAETVSHKKRGRSIGFQLCSAAVGASSCYFIIYGMIKQHTGEIVWRFPMAFQLVCFVSVLILVPLLPESPRWLVKVGMHNEAQLVLIAMAHDNVPSNEDAQAAQRAAALEVATIAAALEEERAEKSSASYFSMFLKRDRMHTLRRTWSAFFIQFATQAFLATGYLAGYGIVIFETSGWSSDTAALLAGMVILTQAVCGLGGAFLADRLGRRVAMMTGTLSGAVFLSLLGMCAYFVAEYAESDPGRAKAFGNGALVLTLLWGAQYGLTFLWFSFTYPSEIFPAQSRARGSSVGIAGFATGSFLANMVSTYIFNAIGWGTMFLLSGTSFMVAAICYFFMPETANKTLEEIDHLFD</sequence>
<dbReference type="EMBL" id="CADEHS020000645">
    <property type="protein sequence ID" value="CAG9956696.1"/>
    <property type="molecule type" value="Genomic_DNA"/>
</dbReference>
<gene>
    <name evidence="1" type="ORF">CRV2_00008608</name>
</gene>
<dbReference type="Proteomes" id="UP000836387">
    <property type="component" value="Unassembled WGS sequence"/>
</dbReference>
<keyword evidence="2" id="KW-1185">Reference proteome</keyword>
<reference evidence="1" key="2">
    <citation type="submission" date="2021-10" db="EMBL/GenBank/DDBJ databases">
        <authorList>
            <person name="Piombo E."/>
        </authorList>
    </citation>
    <scope>NUCLEOTIDE SEQUENCE</scope>
</reference>
<evidence type="ECO:0000313" key="2">
    <source>
        <dbReference type="Proteomes" id="UP000836387"/>
    </source>
</evidence>
<organism evidence="1 2">
    <name type="scientific">Clonostachys rosea f. rosea IK726</name>
    <dbReference type="NCBI Taxonomy" id="1349383"/>
    <lineage>
        <taxon>Eukaryota</taxon>
        <taxon>Fungi</taxon>
        <taxon>Dikarya</taxon>
        <taxon>Ascomycota</taxon>
        <taxon>Pezizomycotina</taxon>
        <taxon>Sordariomycetes</taxon>
        <taxon>Hypocreomycetidae</taxon>
        <taxon>Hypocreales</taxon>
        <taxon>Bionectriaceae</taxon>
        <taxon>Clonostachys</taxon>
    </lineage>
</organism>
<comment type="caution">
    <text evidence="1">The sequence shown here is derived from an EMBL/GenBank/DDBJ whole genome shotgun (WGS) entry which is preliminary data.</text>
</comment>